<dbReference type="EMBL" id="DS546799">
    <property type="protein sequence ID" value="EDQ48168.1"/>
    <property type="molecule type" value="Genomic_DNA"/>
</dbReference>
<dbReference type="Gene3D" id="1.10.3720.10">
    <property type="entry name" value="MetI-like"/>
    <property type="match status" value="1"/>
</dbReference>
<evidence type="ECO:0000256" key="7">
    <source>
        <dbReference type="SAM" id="MobiDB-lite"/>
    </source>
</evidence>
<feature type="region of interest" description="Disordered" evidence="7">
    <location>
        <begin position="227"/>
        <end position="265"/>
    </location>
</feature>
<dbReference type="InterPro" id="IPR000515">
    <property type="entry name" value="MetI-like"/>
</dbReference>
<feature type="transmembrane region" description="Helical" evidence="8">
    <location>
        <begin position="116"/>
        <end position="136"/>
    </location>
</feature>
<feature type="domain" description="ABC transmembrane type-1" evidence="9">
    <location>
        <begin position="1"/>
        <end position="140"/>
    </location>
</feature>
<evidence type="ECO:0000313" key="10">
    <source>
        <dbReference type="EMBL" id="EDQ48168.1"/>
    </source>
</evidence>
<dbReference type="Pfam" id="PF00528">
    <property type="entry name" value="BPD_transp_1"/>
    <property type="match status" value="1"/>
</dbReference>
<evidence type="ECO:0000256" key="1">
    <source>
        <dbReference type="ARBA" id="ARBA00004651"/>
    </source>
</evidence>
<evidence type="ECO:0000256" key="6">
    <source>
        <dbReference type="ARBA" id="ARBA00023136"/>
    </source>
</evidence>
<accession>A9U835</accession>
<dbReference type="PANTHER" id="PTHR30151:SF38">
    <property type="entry name" value="ALIPHATIC SULFONATES TRANSPORT PERMEASE PROTEIN SSUC-RELATED"/>
    <property type="match status" value="1"/>
</dbReference>
<keyword evidence="2" id="KW-0813">Transport</keyword>
<evidence type="ECO:0000256" key="3">
    <source>
        <dbReference type="ARBA" id="ARBA00022475"/>
    </source>
</evidence>
<dbReference type="PROSITE" id="PS50928">
    <property type="entry name" value="ABC_TM1"/>
    <property type="match status" value="1"/>
</dbReference>
<feature type="transmembrane region" description="Helical" evidence="8">
    <location>
        <begin position="66"/>
        <end position="96"/>
    </location>
</feature>
<dbReference type="HOGENOM" id="CLU_951211_0_0_1"/>
<feature type="transmembrane region" description="Helical" evidence="8">
    <location>
        <begin position="26"/>
        <end position="45"/>
    </location>
</feature>
<dbReference type="GO" id="GO:0005886">
    <property type="term" value="C:plasma membrane"/>
    <property type="evidence" value="ECO:0007669"/>
    <property type="project" value="UniProtKB-SubCell"/>
</dbReference>
<keyword evidence="3" id="KW-1003">Cell membrane</keyword>
<reference evidence="10" key="1">
    <citation type="journal article" date="2008" name="Science">
        <title>The Physcomitrella genome reveals evolutionary insights into the conquest of land by plants.</title>
        <authorList>
            <person name="Rensing S."/>
            <person name="Lang D."/>
            <person name="Zimmer A."/>
            <person name="Terry A."/>
            <person name="Salamov A."/>
            <person name="Shapiro H."/>
            <person name="Nishiyama T."/>
            <person name="Perroud P.-F."/>
            <person name="Lindquist E."/>
            <person name="Kamisugi Y."/>
            <person name="Tanahashi T."/>
            <person name="Sakakibara K."/>
            <person name="Fujita T."/>
            <person name="Oishi K."/>
            <person name="Shin-I T."/>
            <person name="Kuroki Y."/>
            <person name="Toyoda A."/>
            <person name="Suzuki Y."/>
            <person name="Hashimoto A."/>
            <person name="Yamaguchi K."/>
            <person name="Sugano A."/>
            <person name="Kohara Y."/>
            <person name="Fujiyama A."/>
            <person name="Anterola A."/>
            <person name="Aoki S."/>
            <person name="Ashton N."/>
            <person name="Barbazuk W.B."/>
            <person name="Barker E."/>
            <person name="Bennetzen J."/>
            <person name="Bezanilla M."/>
            <person name="Blankenship R."/>
            <person name="Cho S.H."/>
            <person name="Dutcher S."/>
            <person name="Estelle M."/>
            <person name="Fawcett J.A."/>
            <person name="Gundlach H."/>
            <person name="Hanada K."/>
            <person name="Heyl A."/>
            <person name="Hicks K.A."/>
            <person name="Hugh J."/>
            <person name="Lohr M."/>
            <person name="Mayer K."/>
            <person name="Melkozernov A."/>
            <person name="Murata T."/>
            <person name="Nelson D."/>
            <person name="Pils B."/>
            <person name="Prigge M."/>
            <person name="Reiss B."/>
            <person name="Renner T."/>
            <person name="Rombauts S."/>
            <person name="Rushton P."/>
            <person name="Sanderfoot A."/>
            <person name="Schween G."/>
            <person name="Shiu S.-H."/>
            <person name="Stueber K."/>
            <person name="Theodoulou F.L."/>
            <person name="Tu H."/>
            <person name="Van de Peer Y."/>
            <person name="Verrier P.J."/>
            <person name="Waters E."/>
            <person name="Wood A."/>
            <person name="Yang L."/>
            <person name="Cove D."/>
            <person name="Cuming A."/>
            <person name="Hasebe M."/>
            <person name="Lucas S."/>
            <person name="Mishler D.B."/>
            <person name="Reski R."/>
            <person name="Grigoriev I."/>
            <person name="Quatrano R.S."/>
            <person name="Boore J.L."/>
        </authorList>
    </citation>
    <scope>NUCLEOTIDE SEQUENCE [LARGE SCALE GENOMIC DNA]</scope>
</reference>
<evidence type="ECO:0000256" key="4">
    <source>
        <dbReference type="ARBA" id="ARBA00022692"/>
    </source>
</evidence>
<organism>
    <name type="scientific">Physcomitrium patens</name>
    <name type="common">Spreading-leaved earth moss</name>
    <name type="synonym">Physcomitrella patens</name>
    <dbReference type="NCBI Taxonomy" id="3218"/>
    <lineage>
        <taxon>Eukaryota</taxon>
        <taxon>Viridiplantae</taxon>
        <taxon>Streptophyta</taxon>
        <taxon>Embryophyta</taxon>
        <taxon>Bryophyta</taxon>
        <taxon>Bryophytina</taxon>
        <taxon>Bryopsida</taxon>
        <taxon>Funariidae</taxon>
        <taxon>Funariales</taxon>
        <taxon>Funariaceae</taxon>
        <taxon>Physcomitrium</taxon>
    </lineage>
</organism>
<evidence type="ECO:0000256" key="8">
    <source>
        <dbReference type="SAM" id="Phobius"/>
    </source>
</evidence>
<keyword evidence="5 8" id="KW-1133">Transmembrane helix</keyword>
<dbReference type="PANTHER" id="PTHR30151">
    <property type="entry name" value="ALKANE SULFONATE ABC TRANSPORTER-RELATED, MEMBRANE SUBUNIT"/>
    <property type="match status" value="1"/>
</dbReference>
<dbReference type="eggNOG" id="ENOG502SFWW">
    <property type="taxonomic scope" value="Eukaryota"/>
</dbReference>
<dbReference type="FunFam" id="1.10.3720.10:FF:000003">
    <property type="entry name" value="Aliphatic sulfonate ABC transporter permease"/>
    <property type="match status" value="1"/>
</dbReference>
<comment type="subcellular location">
    <subcellularLocation>
        <location evidence="1">Cell membrane</location>
        <topology evidence="1">Multi-pass membrane protein</topology>
    </subcellularLocation>
</comment>
<dbReference type="AlphaFoldDB" id="A9U835"/>
<proteinExistence type="predicted"/>
<evidence type="ECO:0000259" key="9">
    <source>
        <dbReference type="PROSITE" id="PS50928"/>
    </source>
</evidence>
<dbReference type="InterPro" id="IPR035906">
    <property type="entry name" value="MetI-like_sf"/>
</dbReference>
<keyword evidence="6 8" id="KW-0472">Membrane</keyword>
<sequence>MIRNIPLFALLPLFIIWFGIGEEIKLALVSLGVFFPVYLNTFHGIRSVDPGLIEMGKVYRMSRRSLYAHIVLPGALPSILVGVRYALGITWLVLIVAETVAADAGIGYMAMNAREFFQLDVIVLSIVIYALLGKLSDSLAKRLEKRKERNRLRAPPARNVVRRKAGPVGAEPVGEIRRVRSGRRKERLRQEHAAPACRGASAAFAGRDRLGGGARLRHAGIYPRPVPGSKAAPLEVRARQRQARGRHGPGYGRGRPSPSRPRFPRERLALRFRTTLYYCNTVSYGMICYLEIY</sequence>
<gene>
    <name evidence="10" type="ORF">PHYPADRAFT_104200</name>
</gene>
<evidence type="ECO:0000256" key="2">
    <source>
        <dbReference type="ARBA" id="ARBA00022448"/>
    </source>
</evidence>
<dbReference type="CDD" id="cd06261">
    <property type="entry name" value="TM_PBP2"/>
    <property type="match status" value="1"/>
</dbReference>
<name>A9U835_PHYPA</name>
<evidence type="ECO:0000256" key="5">
    <source>
        <dbReference type="ARBA" id="ARBA00022989"/>
    </source>
</evidence>
<protein>
    <submittedName>
        <fullName evidence="10">Predicted protein</fullName>
    </submittedName>
</protein>
<dbReference type="GO" id="GO:0055085">
    <property type="term" value="P:transmembrane transport"/>
    <property type="evidence" value="ECO:0007669"/>
    <property type="project" value="InterPro"/>
</dbReference>
<dbReference type="SUPFAM" id="SSF161098">
    <property type="entry name" value="MetI-like"/>
    <property type="match status" value="1"/>
</dbReference>
<keyword evidence="4 8" id="KW-0812">Transmembrane</keyword>
<feature type="transmembrane region" description="Helical" evidence="8">
    <location>
        <begin position="5"/>
        <end position="20"/>
    </location>
</feature>